<sequence length="103" mass="11623">MRSPPRCRHQRSGNVNKPTSRVCVGWLLAHALRLRCLRFLPPCLQLCVCWLSVRRPLVRVAPTSQFCVVTWPAAFILPPELLLPSSVLFETETATGRSKNVSK</sequence>
<protein>
    <submittedName>
        <fullName evidence="1">Uncharacterized protein</fullName>
    </submittedName>
</protein>
<proteinExistence type="predicted"/>
<evidence type="ECO:0000313" key="1">
    <source>
        <dbReference type="EMBL" id="MAA14503.1"/>
    </source>
</evidence>
<dbReference type="EMBL" id="GFPF01003357">
    <property type="protein sequence ID" value="MAA14503.1"/>
    <property type="molecule type" value="Transcribed_RNA"/>
</dbReference>
<accession>A0A224YJW1</accession>
<dbReference type="AlphaFoldDB" id="A0A224YJW1"/>
<reference evidence="1" key="1">
    <citation type="journal article" date="2017" name="Parasit. Vectors">
        <title>Sialotranscriptomics of Rhipicephalus zambeziensis reveals intricate expression profiles of secretory proteins and suggests tight temporal transcriptional regulation during blood-feeding.</title>
        <authorList>
            <person name="de Castro M.H."/>
            <person name="de Klerk D."/>
            <person name="Pienaar R."/>
            <person name="Rees D.J.G."/>
            <person name="Mans B.J."/>
        </authorList>
    </citation>
    <scope>NUCLEOTIDE SEQUENCE</scope>
    <source>
        <tissue evidence="1">Salivary glands</tissue>
    </source>
</reference>
<organism evidence="1">
    <name type="scientific">Rhipicephalus zambeziensis</name>
    <dbReference type="NCBI Taxonomy" id="60191"/>
    <lineage>
        <taxon>Eukaryota</taxon>
        <taxon>Metazoa</taxon>
        <taxon>Ecdysozoa</taxon>
        <taxon>Arthropoda</taxon>
        <taxon>Chelicerata</taxon>
        <taxon>Arachnida</taxon>
        <taxon>Acari</taxon>
        <taxon>Parasitiformes</taxon>
        <taxon>Ixodida</taxon>
        <taxon>Ixodoidea</taxon>
        <taxon>Ixodidae</taxon>
        <taxon>Rhipicephalinae</taxon>
        <taxon>Rhipicephalus</taxon>
        <taxon>Rhipicephalus</taxon>
    </lineage>
</organism>
<name>A0A224YJW1_9ACAR</name>